<accession>A0A9D4ED25</accession>
<dbReference type="Proteomes" id="UP000828390">
    <property type="component" value="Unassembled WGS sequence"/>
</dbReference>
<evidence type="ECO:0000313" key="3">
    <source>
        <dbReference type="Proteomes" id="UP000828390"/>
    </source>
</evidence>
<gene>
    <name evidence="2" type="ORF">DPMN_177453</name>
</gene>
<feature type="region of interest" description="Disordered" evidence="1">
    <location>
        <begin position="1"/>
        <end position="44"/>
    </location>
</feature>
<sequence>MANRYTGKYAPLSSSRDGKTRDSKRRRHATSDSSVPCSPHPHQGDLQFSATSRAQFEQMDMEHKFNCLFDMISTNYDMNYKLDCLNNSFYHSKAINDVTEARLRLLEYKSLDIEARSLRNNLIFNGFPECVGTEECTQTILEFLTSKLNMTIGLHSIVEARRIGRRIVARAQGTTRGRAILVTLSDPRYVNDIMDSAKLLKNTHFGISRDYPREISEARKELWPEFKAAREKYGSKSVKMLFPAALSVHGEVIRNLFPDWHSVLRGSRNSDVASRVDQRFQKITADYAVSAQPPKLSTEPPKEPISVREVQSASEDESDAAVDEPELPTETPRRPKGKAPAAPKQRSRKPSLSRTKLSSRQPGYLKEVHQVMSQATPITSPRPAAGNTVIDNPTATVV</sequence>
<protein>
    <submittedName>
        <fullName evidence="2">Uncharacterized protein</fullName>
    </submittedName>
</protein>
<evidence type="ECO:0000256" key="1">
    <source>
        <dbReference type="SAM" id="MobiDB-lite"/>
    </source>
</evidence>
<dbReference type="EMBL" id="JAIWYP010000009">
    <property type="protein sequence ID" value="KAH3776040.1"/>
    <property type="molecule type" value="Genomic_DNA"/>
</dbReference>
<dbReference type="AlphaFoldDB" id="A0A9D4ED25"/>
<proteinExistence type="predicted"/>
<comment type="caution">
    <text evidence="2">The sequence shown here is derived from an EMBL/GenBank/DDBJ whole genome shotgun (WGS) entry which is preliminary data.</text>
</comment>
<evidence type="ECO:0000313" key="2">
    <source>
        <dbReference type="EMBL" id="KAH3776040.1"/>
    </source>
</evidence>
<reference evidence="2" key="1">
    <citation type="journal article" date="2019" name="bioRxiv">
        <title>The Genome of the Zebra Mussel, Dreissena polymorpha: A Resource for Invasive Species Research.</title>
        <authorList>
            <person name="McCartney M.A."/>
            <person name="Auch B."/>
            <person name="Kono T."/>
            <person name="Mallez S."/>
            <person name="Zhang Y."/>
            <person name="Obille A."/>
            <person name="Becker A."/>
            <person name="Abrahante J.E."/>
            <person name="Garbe J."/>
            <person name="Badalamenti J.P."/>
            <person name="Herman A."/>
            <person name="Mangelson H."/>
            <person name="Liachko I."/>
            <person name="Sullivan S."/>
            <person name="Sone E.D."/>
            <person name="Koren S."/>
            <person name="Silverstein K.A.T."/>
            <person name="Beckman K.B."/>
            <person name="Gohl D.M."/>
        </authorList>
    </citation>
    <scope>NUCLEOTIDE SEQUENCE</scope>
    <source>
        <strain evidence="2">Duluth1</strain>
        <tissue evidence="2">Whole animal</tissue>
    </source>
</reference>
<feature type="region of interest" description="Disordered" evidence="1">
    <location>
        <begin position="291"/>
        <end position="398"/>
    </location>
</feature>
<reference evidence="2" key="2">
    <citation type="submission" date="2020-11" db="EMBL/GenBank/DDBJ databases">
        <authorList>
            <person name="McCartney M.A."/>
            <person name="Auch B."/>
            <person name="Kono T."/>
            <person name="Mallez S."/>
            <person name="Becker A."/>
            <person name="Gohl D.M."/>
            <person name="Silverstein K.A.T."/>
            <person name="Koren S."/>
            <person name="Bechman K.B."/>
            <person name="Herman A."/>
            <person name="Abrahante J.E."/>
            <person name="Garbe J."/>
        </authorList>
    </citation>
    <scope>NUCLEOTIDE SEQUENCE</scope>
    <source>
        <strain evidence="2">Duluth1</strain>
        <tissue evidence="2">Whole animal</tissue>
    </source>
</reference>
<name>A0A9D4ED25_DREPO</name>
<feature type="compositionally biased region" description="Acidic residues" evidence="1">
    <location>
        <begin position="314"/>
        <end position="327"/>
    </location>
</feature>
<feature type="compositionally biased region" description="Polar residues" evidence="1">
    <location>
        <begin position="352"/>
        <end position="361"/>
    </location>
</feature>
<keyword evidence="3" id="KW-1185">Reference proteome</keyword>
<feature type="compositionally biased region" description="Polar residues" evidence="1">
    <location>
        <begin position="389"/>
        <end position="398"/>
    </location>
</feature>
<organism evidence="2 3">
    <name type="scientific">Dreissena polymorpha</name>
    <name type="common">Zebra mussel</name>
    <name type="synonym">Mytilus polymorpha</name>
    <dbReference type="NCBI Taxonomy" id="45954"/>
    <lineage>
        <taxon>Eukaryota</taxon>
        <taxon>Metazoa</taxon>
        <taxon>Spiralia</taxon>
        <taxon>Lophotrochozoa</taxon>
        <taxon>Mollusca</taxon>
        <taxon>Bivalvia</taxon>
        <taxon>Autobranchia</taxon>
        <taxon>Heteroconchia</taxon>
        <taxon>Euheterodonta</taxon>
        <taxon>Imparidentia</taxon>
        <taxon>Neoheterodontei</taxon>
        <taxon>Myida</taxon>
        <taxon>Dreissenoidea</taxon>
        <taxon>Dreissenidae</taxon>
        <taxon>Dreissena</taxon>
    </lineage>
</organism>